<evidence type="ECO:0000313" key="3">
    <source>
        <dbReference type="Proteomes" id="UP000601435"/>
    </source>
</evidence>
<organism evidence="2 3">
    <name type="scientific">Symbiodinium necroappetens</name>
    <dbReference type="NCBI Taxonomy" id="1628268"/>
    <lineage>
        <taxon>Eukaryota</taxon>
        <taxon>Sar</taxon>
        <taxon>Alveolata</taxon>
        <taxon>Dinophyceae</taxon>
        <taxon>Suessiales</taxon>
        <taxon>Symbiodiniaceae</taxon>
        <taxon>Symbiodinium</taxon>
    </lineage>
</organism>
<keyword evidence="3" id="KW-1185">Reference proteome</keyword>
<dbReference type="OrthoDB" id="440978at2759"/>
<dbReference type="EMBL" id="CAJNJA010059730">
    <property type="protein sequence ID" value="CAE7868624.1"/>
    <property type="molecule type" value="Genomic_DNA"/>
</dbReference>
<feature type="compositionally biased region" description="Polar residues" evidence="1">
    <location>
        <begin position="14"/>
        <end position="35"/>
    </location>
</feature>
<feature type="region of interest" description="Disordered" evidence="1">
    <location>
        <begin position="1"/>
        <end position="35"/>
    </location>
</feature>
<dbReference type="AlphaFoldDB" id="A0A813ALA0"/>
<reference evidence="2" key="1">
    <citation type="submission" date="2021-02" db="EMBL/GenBank/DDBJ databases">
        <authorList>
            <person name="Dougan E. K."/>
            <person name="Rhodes N."/>
            <person name="Thang M."/>
            <person name="Chan C."/>
        </authorList>
    </citation>
    <scope>NUCLEOTIDE SEQUENCE</scope>
</reference>
<protein>
    <submittedName>
        <fullName evidence="2">Shprh protein</fullName>
    </submittedName>
</protein>
<comment type="caution">
    <text evidence="2">The sequence shown here is derived from an EMBL/GenBank/DDBJ whole genome shotgun (WGS) entry which is preliminary data.</text>
</comment>
<name>A0A813ALA0_9DINO</name>
<accession>A0A813ALA0</accession>
<proteinExistence type="predicted"/>
<dbReference type="Proteomes" id="UP000601435">
    <property type="component" value="Unassembled WGS sequence"/>
</dbReference>
<evidence type="ECO:0000313" key="2">
    <source>
        <dbReference type="EMBL" id="CAE7868624.1"/>
    </source>
</evidence>
<sequence length="267" mass="28298">MEAITGPGPGKAISASSQAGSDLNTSAGGTSRQSANVERRIAWLEEDVAVLHRRVKAECSDLGGGVAGDSGLRALVARLDGELAQERRMQELLEARMVTVEESLQAERKDREASINTLASELDKTMKGCERPDWLGTELSSACSDTKLLILLAKVCPNVEERIAVLAALFLQDSPLVLQLSRSTFAADEPGAFCASLSGADTVFCISRLNAGCMYLWFEVPGSGLGAGYSQVQGGPGMTLGGYPRAQVQTLPAGARSPQQVMRVLRN</sequence>
<evidence type="ECO:0000256" key="1">
    <source>
        <dbReference type="SAM" id="MobiDB-lite"/>
    </source>
</evidence>
<gene>
    <name evidence="2" type="primary">Shprh</name>
    <name evidence="2" type="ORF">SNEC2469_LOCUS27939</name>
</gene>